<dbReference type="Gene3D" id="6.10.280.220">
    <property type="match status" value="1"/>
</dbReference>
<name>A0AAV7LT13_PLEWA</name>
<comment type="caution">
    <text evidence="2">The sequence shown here is derived from an EMBL/GenBank/DDBJ whole genome shotgun (WGS) entry which is preliminary data.</text>
</comment>
<sequence>MNGSDGTGALPQLPELWACERRALSLGTRPLEAVEGVETRTGEKRLIPTLNCGLLLPMHGSPAALGGGLSCTAVSGCPASDRVNWYGGLYQLEHMGKNKQQGTPKDNTMDHYALLAHASQCAMRHTSGWVDQSTDHGELSRAELLQAIQGSPMALENKIETVAIKVNLLRTDLRKISNKVCLAERSIEELQMKLATLKKQVPAAESRAGALEARVEDSEELTRRNNVRLLGFPERAEGAYPSSL</sequence>
<proteinExistence type="predicted"/>
<keyword evidence="3" id="KW-1185">Reference proteome</keyword>
<keyword evidence="1" id="KW-0175">Coiled coil</keyword>
<evidence type="ECO:0000256" key="1">
    <source>
        <dbReference type="SAM" id="Coils"/>
    </source>
</evidence>
<evidence type="ECO:0000313" key="3">
    <source>
        <dbReference type="Proteomes" id="UP001066276"/>
    </source>
</evidence>
<dbReference type="Proteomes" id="UP001066276">
    <property type="component" value="Chromosome 11"/>
</dbReference>
<feature type="coiled-coil region" evidence="1">
    <location>
        <begin position="187"/>
        <end position="214"/>
    </location>
</feature>
<dbReference type="EMBL" id="JANPWB010000015">
    <property type="protein sequence ID" value="KAJ1092038.1"/>
    <property type="molecule type" value="Genomic_DNA"/>
</dbReference>
<gene>
    <name evidence="2" type="ORF">NDU88_005152</name>
</gene>
<accession>A0AAV7LT13</accession>
<dbReference type="SUPFAM" id="SSF57997">
    <property type="entry name" value="Tropomyosin"/>
    <property type="match status" value="1"/>
</dbReference>
<organism evidence="2 3">
    <name type="scientific">Pleurodeles waltl</name>
    <name type="common">Iberian ribbed newt</name>
    <dbReference type="NCBI Taxonomy" id="8319"/>
    <lineage>
        <taxon>Eukaryota</taxon>
        <taxon>Metazoa</taxon>
        <taxon>Chordata</taxon>
        <taxon>Craniata</taxon>
        <taxon>Vertebrata</taxon>
        <taxon>Euteleostomi</taxon>
        <taxon>Amphibia</taxon>
        <taxon>Batrachia</taxon>
        <taxon>Caudata</taxon>
        <taxon>Salamandroidea</taxon>
        <taxon>Salamandridae</taxon>
        <taxon>Pleurodelinae</taxon>
        <taxon>Pleurodeles</taxon>
    </lineage>
</organism>
<evidence type="ECO:0000313" key="2">
    <source>
        <dbReference type="EMBL" id="KAJ1092038.1"/>
    </source>
</evidence>
<protein>
    <submittedName>
        <fullName evidence="2">Uncharacterized protein</fullName>
    </submittedName>
</protein>
<reference evidence="2" key="1">
    <citation type="journal article" date="2022" name="bioRxiv">
        <title>Sequencing and chromosome-scale assembly of the giantPleurodeles waltlgenome.</title>
        <authorList>
            <person name="Brown T."/>
            <person name="Elewa A."/>
            <person name="Iarovenko S."/>
            <person name="Subramanian E."/>
            <person name="Araus A.J."/>
            <person name="Petzold A."/>
            <person name="Susuki M."/>
            <person name="Suzuki K.-i.T."/>
            <person name="Hayashi T."/>
            <person name="Toyoda A."/>
            <person name="Oliveira C."/>
            <person name="Osipova E."/>
            <person name="Leigh N.D."/>
            <person name="Simon A."/>
            <person name="Yun M.H."/>
        </authorList>
    </citation>
    <scope>NUCLEOTIDE SEQUENCE</scope>
    <source>
        <strain evidence="2">20211129_DDA</strain>
        <tissue evidence="2">Liver</tissue>
    </source>
</reference>
<dbReference type="AlphaFoldDB" id="A0AAV7LT13"/>